<evidence type="ECO:0000256" key="3">
    <source>
        <dbReference type="ARBA" id="ARBA00015991"/>
    </source>
</evidence>
<gene>
    <name evidence="8" type="ORF">HF320_02980</name>
</gene>
<accession>A0A7X9UB79</accession>
<dbReference type="SUPFAM" id="SSF54975">
    <property type="entry name" value="Acylphosphatase/BLUF domain-like"/>
    <property type="match status" value="1"/>
</dbReference>
<dbReference type="PANTHER" id="PTHR47268:SF4">
    <property type="entry name" value="ACYLPHOSPHATASE"/>
    <property type="match status" value="1"/>
</dbReference>
<feature type="domain" description="Acylphosphatase-like" evidence="7">
    <location>
        <begin position="45"/>
        <end position="134"/>
    </location>
</feature>
<dbReference type="InterPro" id="IPR020456">
    <property type="entry name" value="Acylphosphatase"/>
</dbReference>
<sequence length="134" mass="15113">MKFLSKFRRLTGPDGSKKITRSALECEVTQKLRERGAAGDFSPVRWGLHYTGTVQGVGFRWTTQNIARERHLTGWVINREDGSVDMELQGPSVQISALMDNLQDCYAGWGANICLSAARELKLEDTEDSFEVRF</sequence>
<evidence type="ECO:0000256" key="1">
    <source>
        <dbReference type="ARBA" id="ARBA00005614"/>
    </source>
</evidence>
<keyword evidence="9" id="KW-1185">Reference proteome</keyword>
<dbReference type="Proteomes" id="UP000546970">
    <property type="component" value="Unassembled WGS sequence"/>
</dbReference>
<dbReference type="EC" id="3.6.1.7" evidence="2 5"/>
<keyword evidence="5" id="KW-0378">Hydrolase</keyword>
<evidence type="ECO:0000259" key="7">
    <source>
        <dbReference type="PROSITE" id="PS51160"/>
    </source>
</evidence>
<evidence type="ECO:0000256" key="5">
    <source>
        <dbReference type="PROSITE-ProRule" id="PRU00520"/>
    </source>
</evidence>
<dbReference type="PROSITE" id="PS51160">
    <property type="entry name" value="ACYLPHOSPHATASE_3"/>
    <property type="match status" value="1"/>
</dbReference>
<comment type="catalytic activity">
    <reaction evidence="4 5">
        <text>an acyl phosphate + H2O = a carboxylate + phosphate + H(+)</text>
        <dbReference type="Rhea" id="RHEA:14965"/>
        <dbReference type="ChEBI" id="CHEBI:15377"/>
        <dbReference type="ChEBI" id="CHEBI:15378"/>
        <dbReference type="ChEBI" id="CHEBI:29067"/>
        <dbReference type="ChEBI" id="CHEBI:43474"/>
        <dbReference type="ChEBI" id="CHEBI:59918"/>
        <dbReference type="EC" id="3.6.1.7"/>
    </reaction>
</comment>
<dbReference type="Pfam" id="PF00708">
    <property type="entry name" value="Acylphosphatase"/>
    <property type="match status" value="1"/>
</dbReference>
<dbReference type="Gene3D" id="3.30.70.100">
    <property type="match status" value="1"/>
</dbReference>
<comment type="caution">
    <text evidence="8">The sequence shown here is derived from an EMBL/GenBank/DDBJ whole genome shotgun (WGS) entry which is preliminary data.</text>
</comment>
<name>A0A7X9UB79_9ACTN</name>
<evidence type="ECO:0000256" key="6">
    <source>
        <dbReference type="RuleBase" id="RU004168"/>
    </source>
</evidence>
<comment type="similarity">
    <text evidence="1 6">Belongs to the acylphosphatase family.</text>
</comment>
<reference evidence="8 9" key="1">
    <citation type="submission" date="2020-04" db="EMBL/GenBank/DDBJ databases">
        <title>Collinsella sp. KGMB02528 nov., an anaerobic actinobacterium isolated from human feces.</title>
        <authorList>
            <person name="Han K.-I."/>
            <person name="Eom M.K."/>
            <person name="Kim J.-S."/>
            <person name="Lee K.C."/>
            <person name="Suh M.K."/>
            <person name="Park S.-H."/>
            <person name="Lee J.H."/>
            <person name="Kang S.W."/>
            <person name="Park J.-E."/>
            <person name="Oh B.S."/>
            <person name="Yu S.Y."/>
            <person name="Choi S.-H."/>
            <person name="Lee D.H."/>
            <person name="Yoon H."/>
            <person name="Kim B.-Y."/>
            <person name="Lee J.H."/>
            <person name="Lee J.-S."/>
        </authorList>
    </citation>
    <scope>NUCLEOTIDE SEQUENCE [LARGE SCALE GENOMIC DNA]</scope>
    <source>
        <strain evidence="8 9">KGMB02528</strain>
    </source>
</reference>
<feature type="active site" evidence="5">
    <location>
        <position position="60"/>
    </location>
</feature>
<dbReference type="InterPro" id="IPR036046">
    <property type="entry name" value="Acylphosphatase-like_dom_sf"/>
</dbReference>
<dbReference type="GO" id="GO:0003998">
    <property type="term" value="F:acylphosphatase activity"/>
    <property type="evidence" value="ECO:0007669"/>
    <property type="project" value="UniProtKB-EC"/>
</dbReference>
<dbReference type="PANTHER" id="PTHR47268">
    <property type="entry name" value="ACYLPHOSPHATASE"/>
    <property type="match status" value="1"/>
</dbReference>
<evidence type="ECO:0000313" key="8">
    <source>
        <dbReference type="EMBL" id="NMF55301.1"/>
    </source>
</evidence>
<evidence type="ECO:0000256" key="4">
    <source>
        <dbReference type="ARBA" id="ARBA00047645"/>
    </source>
</evidence>
<dbReference type="AlphaFoldDB" id="A0A7X9UB79"/>
<dbReference type="InterPro" id="IPR001792">
    <property type="entry name" value="Acylphosphatase-like_dom"/>
</dbReference>
<organism evidence="8 9">
    <name type="scientific">Collinsella acetigenes</name>
    <dbReference type="NCBI Taxonomy" id="2713419"/>
    <lineage>
        <taxon>Bacteria</taxon>
        <taxon>Bacillati</taxon>
        <taxon>Actinomycetota</taxon>
        <taxon>Coriobacteriia</taxon>
        <taxon>Coriobacteriales</taxon>
        <taxon>Coriobacteriaceae</taxon>
        <taxon>Collinsella</taxon>
    </lineage>
</organism>
<proteinExistence type="inferred from homology"/>
<dbReference type="RefSeq" id="WP_169276960.1">
    <property type="nucleotide sequence ID" value="NZ_JABBCP010000001.1"/>
</dbReference>
<protein>
    <recommendedName>
        <fullName evidence="3 5">acylphosphatase</fullName>
        <ecNumber evidence="2 5">3.6.1.7</ecNumber>
    </recommendedName>
</protein>
<feature type="active site" evidence="5">
    <location>
        <position position="78"/>
    </location>
</feature>
<evidence type="ECO:0000256" key="2">
    <source>
        <dbReference type="ARBA" id="ARBA00012150"/>
    </source>
</evidence>
<evidence type="ECO:0000313" key="9">
    <source>
        <dbReference type="Proteomes" id="UP000546970"/>
    </source>
</evidence>
<dbReference type="EMBL" id="JABBCP010000001">
    <property type="protein sequence ID" value="NMF55301.1"/>
    <property type="molecule type" value="Genomic_DNA"/>
</dbReference>